<protein>
    <submittedName>
        <fullName evidence="3">Uncharacterized protein</fullName>
    </submittedName>
</protein>
<reference evidence="3" key="1">
    <citation type="submission" date="2021-02" db="EMBL/GenBank/DDBJ databases">
        <authorList>
            <person name="Nowell W R."/>
        </authorList>
    </citation>
    <scope>NUCLEOTIDE SEQUENCE</scope>
</reference>
<evidence type="ECO:0000313" key="3">
    <source>
        <dbReference type="EMBL" id="CAF1543446.1"/>
    </source>
</evidence>
<dbReference type="Proteomes" id="UP000663854">
    <property type="component" value="Unassembled WGS sequence"/>
</dbReference>
<feature type="compositionally biased region" description="Low complexity" evidence="1">
    <location>
        <begin position="115"/>
        <end position="137"/>
    </location>
</feature>
<dbReference type="EMBL" id="CAJNOH010001966">
    <property type="protein sequence ID" value="CAF1263686.1"/>
    <property type="molecule type" value="Genomic_DNA"/>
</dbReference>
<dbReference type="EMBL" id="CAJNOL010003042">
    <property type="protein sequence ID" value="CAF1543446.1"/>
    <property type="molecule type" value="Genomic_DNA"/>
</dbReference>
<comment type="caution">
    <text evidence="3">The sequence shown here is derived from an EMBL/GenBank/DDBJ whole genome shotgun (WGS) entry which is preliminary data.</text>
</comment>
<gene>
    <name evidence="3" type="ORF">JXQ802_LOCUS43115</name>
    <name evidence="2" type="ORF">PYM288_LOCUS28012</name>
</gene>
<sequence>MMNIDLNNLPDEVLFYSNDQFYKFIEDCLGVDEMKLLKLQSIKNIRTLLNVPDVFAIFSINCKELADLKNNICFIDDDNDKNAIVKSGIKAGIDYLITILKEKNNKYIKRKKNSKPSPSLLSSTTNRSNSNTPLSNTSVSDFIDSSLTSTPTATPNLMPINDYIDLISNSIEKFSINTFKNVILNNNDDYVICLTLLHTNINGHIKCGCKTTIKLCFRPNRNSFQLSSYFKHLKAMASMEQELLPFLENLSSYSDDVFYTFVKEFVGVIEGEILETQRIKNVRILLQVPDVFSFLQINSTDILKLKERACFVTDDLQYIVRPGFKSNIEQFIKTLRKYYESTSANVNFVSSQTTSNVFKETGHCMCDLMDIYKENQSKSFINIFVNNLLNNMKRSSNNYQFDPIVNKFASVLNILAGNNAYEFIRLNLPGSLPSTTTLKAYNQDINLQLKESDFRFNSLKDYLELIDSNHVFVSEDSTGVVSSVSYDSKNNGFVGFSPRLVNGVPLVDQFQTNSYTELQKWFEEFDKSSLITVNLIEPILKNLSSLVHSRPFIISSYGTNNKYTAVDVLRKWMFMYNECKKKNINIVGFSADAEPRNLKAMQLSLGFFAKTPNIDLLSGNNTLLKINIESPWNFFFIRLVQPYLCMQDGIHLVTKIRNRLLSETASMSINNQEIDVNHLFYIIQNYPKIDHNLVHSDVFPHDRQNYSSCLKITSDDVLNLLKHINASATYVYLYLLKLIILTYVKADTDILARLYYGWIVTFSYRMWWSSLQIKRNFSQKEKDNCFITRAAWLSSELNVHCLTAIIILVSEGRLPSYAINTHLFSSQPCEATFRSARSLTGTLSSITNFSVFEFLQKIGKISILNQIKSTEETNDAAHSLKFPIHHKNRHRETTMSINTPITSTITTYDIEKIIVKAYAEAQAIMDSLQLTKTLRENNLNDFKKLNEFVFQQLDGKSTIDYSYFNEEDLHDSADNDINSNSEIAVDLSETNLETNECCSDEDEANDYHLTSSKETFEGMRVYDQIDPSKKSHYFQIIINYKQKFIHKQTAARLLSINKNCLSSDRRTRVQQTSKQR</sequence>
<keyword evidence="4" id="KW-1185">Reference proteome</keyword>
<evidence type="ECO:0000313" key="4">
    <source>
        <dbReference type="Proteomes" id="UP000663870"/>
    </source>
</evidence>
<proteinExistence type="predicted"/>
<feature type="region of interest" description="Disordered" evidence="1">
    <location>
        <begin position="110"/>
        <end position="137"/>
    </location>
</feature>
<dbReference type="AlphaFoldDB" id="A0A815WH66"/>
<evidence type="ECO:0000256" key="1">
    <source>
        <dbReference type="SAM" id="MobiDB-lite"/>
    </source>
</evidence>
<dbReference type="Proteomes" id="UP000663870">
    <property type="component" value="Unassembled WGS sequence"/>
</dbReference>
<evidence type="ECO:0000313" key="2">
    <source>
        <dbReference type="EMBL" id="CAF1263686.1"/>
    </source>
</evidence>
<name>A0A815WH66_9BILA</name>
<accession>A0A815WH66</accession>
<organism evidence="3 4">
    <name type="scientific">Rotaria sordida</name>
    <dbReference type="NCBI Taxonomy" id="392033"/>
    <lineage>
        <taxon>Eukaryota</taxon>
        <taxon>Metazoa</taxon>
        <taxon>Spiralia</taxon>
        <taxon>Gnathifera</taxon>
        <taxon>Rotifera</taxon>
        <taxon>Eurotatoria</taxon>
        <taxon>Bdelloidea</taxon>
        <taxon>Philodinida</taxon>
        <taxon>Philodinidae</taxon>
        <taxon>Rotaria</taxon>
    </lineage>
</organism>